<evidence type="ECO:0000313" key="3">
    <source>
        <dbReference type="Proteomes" id="UP001487740"/>
    </source>
</evidence>
<evidence type="ECO:0000313" key="2">
    <source>
        <dbReference type="EMBL" id="KAK8407677.1"/>
    </source>
</evidence>
<dbReference type="EMBL" id="JARAKH010000001">
    <property type="protein sequence ID" value="KAK8407677.1"/>
    <property type="molecule type" value="Genomic_DNA"/>
</dbReference>
<feature type="region of interest" description="Disordered" evidence="1">
    <location>
        <begin position="1"/>
        <end position="20"/>
    </location>
</feature>
<gene>
    <name evidence="2" type="ORF">O3P69_002317</name>
</gene>
<organism evidence="2 3">
    <name type="scientific">Scylla paramamosain</name>
    <name type="common">Mud crab</name>
    <dbReference type="NCBI Taxonomy" id="85552"/>
    <lineage>
        <taxon>Eukaryota</taxon>
        <taxon>Metazoa</taxon>
        <taxon>Ecdysozoa</taxon>
        <taxon>Arthropoda</taxon>
        <taxon>Crustacea</taxon>
        <taxon>Multicrustacea</taxon>
        <taxon>Malacostraca</taxon>
        <taxon>Eumalacostraca</taxon>
        <taxon>Eucarida</taxon>
        <taxon>Decapoda</taxon>
        <taxon>Pleocyemata</taxon>
        <taxon>Brachyura</taxon>
        <taxon>Eubrachyura</taxon>
        <taxon>Portunoidea</taxon>
        <taxon>Portunidae</taxon>
        <taxon>Portuninae</taxon>
        <taxon>Scylla</taxon>
    </lineage>
</organism>
<dbReference type="AlphaFoldDB" id="A0AAW0V895"/>
<keyword evidence="3" id="KW-1185">Reference proteome</keyword>
<name>A0AAW0V895_SCYPA</name>
<sequence length="75" mass="8446">MWLHGGVWSDDDGGAKTQESSVVRRRAGHLTHVLREGIDYRRVGVPRCEFWVTCPGLRGSLGPLIARREPPLPRQ</sequence>
<reference evidence="2 3" key="1">
    <citation type="submission" date="2023-03" db="EMBL/GenBank/DDBJ databases">
        <title>High-quality genome of Scylla paramamosain provides insights in environmental adaptation.</title>
        <authorList>
            <person name="Zhang L."/>
        </authorList>
    </citation>
    <scope>NUCLEOTIDE SEQUENCE [LARGE SCALE GENOMIC DNA]</scope>
    <source>
        <strain evidence="2">LZ_2023a</strain>
        <tissue evidence="2">Muscle</tissue>
    </source>
</reference>
<protein>
    <submittedName>
        <fullName evidence="2">Uncharacterized protein</fullName>
    </submittedName>
</protein>
<dbReference type="Proteomes" id="UP001487740">
    <property type="component" value="Unassembled WGS sequence"/>
</dbReference>
<evidence type="ECO:0000256" key="1">
    <source>
        <dbReference type="SAM" id="MobiDB-lite"/>
    </source>
</evidence>
<proteinExistence type="predicted"/>
<accession>A0AAW0V895</accession>
<comment type="caution">
    <text evidence="2">The sequence shown here is derived from an EMBL/GenBank/DDBJ whole genome shotgun (WGS) entry which is preliminary data.</text>
</comment>